<dbReference type="FunFam" id="3.30.450.20:FF:000046">
    <property type="entry name" value="Aerotaxis sensor receptor"/>
    <property type="match status" value="1"/>
</dbReference>
<gene>
    <name evidence="14" type="ORF">IOQ59_14995</name>
</gene>
<dbReference type="GO" id="GO:0005886">
    <property type="term" value="C:plasma membrane"/>
    <property type="evidence" value="ECO:0007669"/>
    <property type="project" value="UniProtKB-SubCell"/>
</dbReference>
<dbReference type="SMART" id="SM00086">
    <property type="entry name" value="PAC"/>
    <property type="match status" value="1"/>
</dbReference>
<keyword evidence="9 11" id="KW-0807">Transducer</keyword>
<dbReference type="InterPro" id="IPR001610">
    <property type="entry name" value="PAC"/>
</dbReference>
<keyword evidence="5" id="KW-0997">Cell inner membrane</keyword>
<evidence type="ECO:0000259" key="13">
    <source>
        <dbReference type="PROSITE" id="PS50112"/>
    </source>
</evidence>
<feature type="domain" description="PAS" evidence="13">
    <location>
        <begin position="21"/>
        <end position="60"/>
    </location>
</feature>
<evidence type="ECO:0000313" key="14">
    <source>
        <dbReference type="EMBL" id="MBE9398562.1"/>
    </source>
</evidence>
<feature type="domain" description="Methyl-accepting transducer" evidence="12">
    <location>
        <begin position="249"/>
        <end position="485"/>
    </location>
</feature>
<dbReference type="CDD" id="cd11386">
    <property type="entry name" value="MCP_signal"/>
    <property type="match status" value="1"/>
</dbReference>
<name>A0A8J7FRB2_9GAMM</name>
<evidence type="ECO:0000256" key="9">
    <source>
        <dbReference type="ARBA" id="ARBA00023224"/>
    </source>
</evidence>
<keyword evidence="4" id="KW-0145">Chemotaxis</keyword>
<comment type="similarity">
    <text evidence="10">Belongs to the methyl-accepting chemotaxis (MCP) protein family.</text>
</comment>
<dbReference type="EMBL" id="JADEYS010000016">
    <property type="protein sequence ID" value="MBE9398562.1"/>
    <property type="molecule type" value="Genomic_DNA"/>
</dbReference>
<dbReference type="InterPro" id="IPR000014">
    <property type="entry name" value="PAS"/>
</dbReference>
<evidence type="ECO:0000256" key="10">
    <source>
        <dbReference type="ARBA" id="ARBA00029447"/>
    </source>
</evidence>
<evidence type="ECO:0000313" key="15">
    <source>
        <dbReference type="Proteomes" id="UP000640333"/>
    </source>
</evidence>
<keyword evidence="2" id="KW-1003">Cell membrane</keyword>
<dbReference type="NCBIfam" id="TIGR00229">
    <property type="entry name" value="sensory_box"/>
    <property type="match status" value="1"/>
</dbReference>
<dbReference type="PROSITE" id="PS50111">
    <property type="entry name" value="CHEMOTAXIS_TRANSDUC_2"/>
    <property type="match status" value="1"/>
</dbReference>
<dbReference type="Pfam" id="PF00015">
    <property type="entry name" value="MCPsignal"/>
    <property type="match status" value="1"/>
</dbReference>
<evidence type="ECO:0000256" key="1">
    <source>
        <dbReference type="ARBA" id="ARBA00004429"/>
    </source>
</evidence>
<dbReference type="Gene3D" id="1.10.287.950">
    <property type="entry name" value="Methyl-accepting chemotaxis protein"/>
    <property type="match status" value="1"/>
</dbReference>
<evidence type="ECO:0000256" key="3">
    <source>
        <dbReference type="ARBA" id="ARBA00022481"/>
    </source>
</evidence>
<evidence type="ECO:0000256" key="7">
    <source>
        <dbReference type="ARBA" id="ARBA00022989"/>
    </source>
</evidence>
<dbReference type="Pfam" id="PF08447">
    <property type="entry name" value="PAS_3"/>
    <property type="match status" value="1"/>
</dbReference>
<evidence type="ECO:0000256" key="11">
    <source>
        <dbReference type="PROSITE-ProRule" id="PRU00284"/>
    </source>
</evidence>
<dbReference type="CDD" id="cd00130">
    <property type="entry name" value="PAS"/>
    <property type="match status" value="1"/>
</dbReference>
<dbReference type="Gene3D" id="3.30.450.20">
    <property type="entry name" value="PAS domain"/>
    <property type="match status" value="1"/>
</dbReference>
<protein>
    <submittedName>
        <fullName evidence="14">Methyl-accepting chemotaxis protein</fullName>
    </submittedName>
</protein>
<keyword evidence="8" id="KW-0472">Membrane</keyword>
<keyword evidence="6" id="KW-0812">Transmembrane</keyword>
<evidence type="ECO:0000256" key="6">
    <source>
        <dbReference type="ARBA" id="ARBA00022692"/>
    </source>
</evidence>
<dbReference type="PANTHER" id="PTHR32089">
    <property type="entry name" value="METHYL-ACCEPTING CHEMOTAXIS PROTEIN MCPB"/>
    <property type="match status" value="1"/>
</dbReference>
<dbReference type="PROSITE" id="PS50112">
    <property type="entry name" value="PAS"/>
    <property type="match status" value="1"/>
</dbReference>
<evidence type="ECO:0000256" key="2">
    <source>
        <dbReference type="ARBA" id="ARBA00022475"/>
    </source>
</evidence>
<evidence type="ECO:0000256" key="8">
    <source>
        <dbReference type="ARBA" id="ARBA00023136"/>
    </source>
</evidence>
<dbReference type="SMART" id="SM00283">
    <property type="entry name" value="MA"/>
    <property type="match status" value="1"/>
</dbReference>
<dbReference type="SUPFAM" id="SSF55785">
    <property type="entry name" value="PYP-like sensor domain (PAS domain)"/>
    <property type="match status" value="1"/>
</dbReference>
<dbReference type="FunFam" id="1.10.287.950:FF:000001">
    <property type="entry name" value="Methyl-accepting chemotaxis sensory transducer"/>
    <property type="match status" value="1"/>
</dbReference>
<proteinExistence type="inferred from homology"/>
<comment type="subcellular location">
    <subcellularLocation>
        <location evidence="1">Cell inner membrane</location>
        <topology evidence="1">Multi-pass membrane protein</topology>
    </subcellularLocation>
</comment>
<organism evidence="14 15">
    <name type="scientific">Pontibacterium sinense</name>
    <dbReference type="NCBI Taxonomy" id="2781979"/>
    <lineage>
        <taxon>Bacteria</taxon>
        <taxon>Pseudomonadati</taxon>
        <taxon>Pseudomonadota</taxon>
        <taxon>Gammaproteobacteria</taxon>
        <taxon>Oceanospirillales</taxon>
        <taxon>Oceanospirillaceae</taxon>
        <taxon>Pontibacterium</taxon>
    </lineage>
</organism>
<comment type="caution">
    <text evidence="14">The sequence shown here is derived from an EMBL/GenBank/DDBJ whole genome shotgun (WGS) entry which is preliminary data.</text>
</comment>
<evidence type="ECO:0000256" key="4">
    <source>
        <dbReference type="ARBA" id="ARBA00022500"/>
    </source>
</evidence>
<dbReference type="GO" id="GO:0052131">
    <property type="term" value="P:positive aerotaxis"/>
    <property type="evidence" value="ECO:0007669"/>
    <property type="project" value="UniProtKB-ARBA"/>
</dbReference>
<dbReference type="AlphaFoldDB" id="A0A8J7FRB2"/>
<dbReference type="InterPro" id="IPR004089">
    <property type="entry name" value="MCPsignal_dom"/>
</dbReference>
<dbReference type="GO" id="GO:0004888">
    <property type="term" value="F:transmembrane signaling receptor activity"/>
    <property type="evidence" value="ECO:0007669"/>
    <property type="project" value="InterPro"/>
</dbReference>
<dbReference type="InterPro" id="IPR035965">
    <property type="entry name" value="PAS-like_dom_sf"/>
</dbReference>
<sequence length="521" mass="57450">MSLSYQHQGRERSYPDNVRLISTTDLNGQITYANKEFCDVAGYTEEELIGQHHNIVRHPEMPKAAFNDLWSHLKNDKPWMGMVKNRCKDGDYYWVQAYVMPLFDEQGQKTGYQSVRTRPTREQVERAEQIYSRLQSGRIKAPGSTTNLAQRFVIGVTGLTLLTLSLALIPSAEAFRVPGILLTVLMIMGFSYHQYRALVLLSQHTSEVYENPLAQMVMADRMDDIGSAQLALQMMRARLRTLTGRVEDSIEILSRVLNQTDGALKQTTSGIQQQNCESDMLASAATQMSATATQVAASTSHTSDASQRASLDAQDGKEQVSEMINAVQNLVDEVHIASDSSEHLREQTVAIGDIVTMISDIAEQTNLLALNAAIEAARAGDQGRGFAVVADEVRTLAQRTQKATHDIRKTIETIQVHVNSTATTMERSRNKAETGISQAVQASKAFDQVVVSMTSISDHSMQIASAAEQQSTVSEEISKNIVSIREIAQSNMSAADETTQASRELQLLVKDLKSSVQAFST</sequence>
<dbReference type="PRINTS" id="PR00260">
    <property type="entry name" value="CHEMTRNSDUCR"/>
</dbReference>
<reference evidence="14" key="1">
    <citation type="submission" date="2020-10" db="EMBL/GenBank/DDBJ databases">
        <title>Bacterium isolated from coastal waters sediment.</title>
        <authorList>
            <person name="Chen R.-J."/>
            <person name="Lu D.-C."/>
            <person name="Zhu K.-L."/>
            <person name="Du Z.-J."/>
        </authorList>
    </citation>
    <scope>NUCLEOTIDE SEQUENCE</scope>
    <source>
        <strain evidence="14">N1Y112</strain>
    </source>
</reference>
<keyword evidence="7" id="KW-1133">Transmembrane helix</keyword>
<dbReference type="GO" id="GO:0007165">
    <property type="term" value="P:signal transduction"/>
    <property type="evidence" value="ECO:0007669"/>
    <property type="project" value="UniProtKB-KW"/>
</dbReference>
<dbReference type="SUPFAM" id="SSF58104">
    <property type="entry name" value="Methyl-accepting chemotaxis protein (MCP) signaling domain"/>
    <property type="match status" value="1"/>
</dbReference>
<dbReference type="RefSeq" id="WP_193954196.1">
    <property type="nucleotide sequence ID" value="NZ_JADEYS010000016.1"/>
</dbReference>
<accession>A0A8J7FRB2</accession>
<evidence type="ECO:0000256" key="5">
    <source>
        <dbReference type="ARBA" id="ARBA00022519"/>
    </source>
</evidence>
<dbReference type="Proteomes" id="UP000640333">
    <property type="component" value="Unassembled WGS sequence"/>
</dbReference>
<dbReference type="InterPro" id="IPR013655">
    <property type="entry name" value="PAS_fold_3"/>
</dbReference>
<keyword evidence="15" id="KW-1185">Reference proteome</keyword>
<dbReference type="PANTHER" id="PTHR32089:SF74">
    <property type="entry name" value="METHYL-ACCEPTING CHEMOTAXIS PROTEIN AER"/>
    <property type="match status" value="1"/>
</dbReference>
<evidence type="ECO:0000259" key="12">
    <source>
        <dbReference type="PROSITE" id="PS50111"/>
    </source>
</evidence>
<dbReference type="InterPro" id="IPR004090">
    <property type="entry name" value="Chemotax_Me-accpt_rcpt"/>
</dbReference>
<keyword evidence="3" id="KW-0488">Methylation</keyword>